<dbReference type="Pfam" id="PF00646">
    <property type="entry name" value="F-box"/>
    <property type="match status" value="1"/>
</dbReference>
<dbReference type="OrthoDB" id="3766406at2759"/>
<evidence type="ECO:0000259" key="1">
    <source>
        <dbReference type="PROSITE" id="PS50181"/>
    </source>
</evidence>
<proteinExistence type="predicted"/>
<name>A0A8H7AVQ9_9EURO</name>
<protein>
    <recommendedName>
        <fullName evidence="1">F-box domain-containing protein</fullName>
    </recommendedName>
</protein>
<dbReference type="EMBL" id="JAACFV010000002">
    <property type="protein sequence ID" value="KAF7514036.1"/>
    <property type="molecule type" value="Genomic_DNA"/>
</dbReference>
<gene>
    <name evidence="2" type="ORF">GJ744_004361</name>
</gene>
<comment type="caution">
    <text evidence="2">The sequence shown here is derived from an EMBL/GenBank/DDBJ whole genome shotgun (WGS) entry which is preliminary data.</text>
</comment>
<keyword evidence="3" id="KW-1185">Reference proteome</keyword>
<reference evidence="2" key="1">
    <citation type="submission" date="2020-02" db="EMBL/GenBank/DDBJ databases">
        <authorList>
            <person name="Palmer J.M."/>
        </authorList>
    </citation>
    <scope>NUCLEOTIDE SEQUENCE</scope>
    <source>
        <strain evidence="2">EPUS1.4</strain>
        <tissue evidence="2">Thallus</tissue>
    </source>
</reference>
<accession>A0A8H7AVQ9</accession>
<dbReference type="PROSITE" id="PS50181">
    <property type="entry name" value="FBOX"/>
    <property type="match status" value="1"/>
</dbReference>
<evidence type="ECO:0000313" key="3">
    <source>
        <dbReference type="Proteomes" id="UP000606974"/>
    </source>
</evidence>
<dbReference type="AlphaFoldDB" id="A0A8H7AVQ9"/>
<feature type="domain" description="F-box" evidence="1">
    <location>
        <begin position="54"/>
        <end position="102"/>
    </location>
</feature>
<dbReference type="Proteomes" id="UP000606974">
    <property type="component" value="Unassembled WGS sequence"/>
</dbReference>
<evidence type="ECO:0000313" key="2">
    <source>
        <dbReference type="EMBL" id="KAF7514036.1"/>
    </source>
</evidence>
<sequence length="225" mass="26346">MKATPKGGRKRKRAPSLVKKRPKFLRFPPAMLATRDPTRRITRSTKKIDDHNKESMLLNMPTEVILQISEKLDVLDRAALALSCKDLAAKLNAHNHLDWDELWTYPWIHPDECNSDVLLKFFRERLTSGWIPSTLWYCEYCGKYGPRNDTKCWLNRLKKEFDGKHRGMSRFIEEYCLTYGVECLPDDEISSHAPLIKFKDEDPGQIYLVGACPRCQVFFQYWGNF</sequence>
<organism evidence="2 3">
    <name type="scientific">Endocarpon pusillum</name>
    <dbReference type="NCBI Taxonomy" id="364733"/>
    <lineage>
        <taxon>Eukaryota</taxon>
        <taxon>Fungi</taxon>
        <taxon>Dikarya</taxon>
        <taxon>Ascomycota</taxon>
        <taxon>Pezizomycotina</taxon>
        <taxon>Eurotiomycetes</taxon>
        <taxon>Chaetothyriomycetidae</taxon>
        <taxon>Verrucariales</taxon>
        <taxon>Verrucariaceae</taxon>
        <taxon>Endocarpon</taxon>
    </lineage>
</organism>
<dbReference type="InterPro" id="IPR001810">
    <property type="entry name" value="F-box_dom"/>
</dbReference>